<dbReference type="EMBL" id="JABBGC010000003">
    <property type="protein sequence ID" value="NML40702.1"/>
    <property type="molecule type" value="Genomic_DNA"/>
</dbReference>
<dbReference type="InterPro" id="IPR032508">
    <property type="entry name" value="FecR_C"/>
</dbReference>
<dbReference type="GO" id="GO:0016989">
    <property type="term" value="F:sigma factor antagonist activity"/>
    <property type="evidence" value="ECO:0007669"/>
    <property type="project" value="TreeGrafter"/>
</dbReference>
<evidence type="ECO:0000313" key="5">
    <source>
        <dbReference type="Proteomes" id="UP000583266"/>
    </source>
</evidence>
<feature type="transmembrane region" description="Helical" evidence="1">
    <location>
        <begin position="95"/>
        <end position="114"/>
    </location>
</feature>
<dbReference type="AlphaFoldDB" id="A0A848GU74"/>
<dbReference type="PANTHER" id="PTHR30273:SF2">
    <property type="entry name" value="PROTEIN FECR"/>
    <property type="match status" value="1"/>
</dbReference>
<keyword evidence="5" id="KW-1185">Reference proteome</keyword>
<dbReference type="Pfam" id="PF16344">
    <property type="entry name" value="FecR_C"/>
    <property type="match status" value="1"/>
</dbReference>
<dbReference type="FunFam" id="2.60.120.1440:FF:000001">
    <property type="entry name" value="Putative anti-sigma factor"/>
    <property type="match status" value="1"/>
</dbReference>
<dbReference type="Pfam" id="PF04773">
    <property type="entry name" value="FecR"/>
    <property type="match status" value="1"/>
</dbReference>
<proteinExistence type="predicted"/>
<dbReference type="Gene3D" id="2.60.120.1440">
    <property type="match status" value="1"/>
</dbReference>
<dbReference type="PANTHER" id="PTHR30273">
    <property type="entry name" value="PERIPLASMIC SIGNAL SENSOR AND SIGMA FACTOR ACTIVATOR FECR-RELATED"/>
    <property type="match status" value="1"/>
</dbReference>
<name>A0A848GU74_9BACT</name>
<organism evidence="4 5">
    <name type="scientific">Chitinophaga fulva</name>
    <dbReference type="NCBI Taxonomy" id="2728842"/>
    <lineage>
        <taxon>Bacteria</taxon>
        <taxon>Pseudomonadati</taxon>
        <taxon>Bacteroidota</taxon>
        <taxon>Chitinophagia</taxon>
        <taxon>Chitinophagales</taxon>
        <taxon>Chitinophagaceae</taxon>
        <taxon>Chitinophaga</taxon>
    </lineage>
</organism>
<keyword evidence="1" id="KW-0812">Transmembrane</keyword>
<feature type="domain" description="FecR protein" evidence="2">
    <location>
        <begin position="187"/>
        <end position="281"/>
    </location>
</feature>
<protein>
    <submittedName>
        <fullName evidence="4">FecR family protein</fullName>
    </submittedName>
</protein>
<reference evidence="4 5" key="1">
    <citation type="submission" date="2020-04" db="EMBL/GenBank/DDBJ databases">
        <title>Chitinophaga sp. G-6-1-13 sp. nov., isolated from soil.</title>
        <authorList>
            <person name="Dahal R.H."/>
            <person name="Chaudhary D.K."/>
        </authorList>
    </citation>
    <scope>NUCLEOTIDE SEQUENCE [LARGE SCALE GENOMIC DNA]</scope>
    <source>
        <strain evidence="4 5">G-6-1-13</strain>
    </source>
</reference>
<dbReference type="Proteomes" id="UP000583266">
    <property type="component" value="Unassembled WGS sequence"/>
</dbReference>
<feature type="domain" description="Protein FecR C-terminal" evidence="3">
    <location>
        <begin position="324"/>
        <end position="390"/>
    </location>
</feature>
<gene>
    <name evidence="4" type="ORF">HHL17_26125</name>
</gene>
<dbReference type="InterPro" id="IPR006860">
    <property type="entry name" value="FecR"/>
</dbReference>
<evidence type="ECO:0000259" key="2">
    <source>
        <dbReference type="Pfam" id="PF04773"/>
    </source>
</evidence>
<dbReference type="RefSeq" id="WP_169227787.1">
    <property type="nucleotide sequence ID" value="NZ_JABBGC010000003.1"/>
</dbReference>
<dbReference type="Gene3D" id="3.55.50.30">
    <property type="match status" value="1"/>
</dbReference>
<evidence type="ECO:0000313" key="4">
    <source>
        <dbReference type="EMBL" id="NML40702.1"/>
    </source>
</evidence>
<evidence type="ECO:0000256" key="1">
    <source>
        <dbReference type="SAM" id="Phobius"/>
    </source>
</evidence>
<sequence length="393" mass="43201">MDASRFSYLLEQYKSGRLSASEQEELFSFSGEGNEQEWQELLSPWMNEEAGQAEKLDQELVAEELAMVLSADRPPSGSIREMPPVAKQPRFIHRWGWAAAMLAGLLAVGAYYFINHRSASSGNAVAKISDIQPGANKAILTLADGSHITLDSTGNQVIQQGTAAVHQQNGSLQYEVKGQETATGYNQLSTPRQAQFRLVLADGTKVWLNAASSIHYPTAFTGKERNVEVTGEVYFEVAANAHQPFIVKVNNTAVQVLGTAFNINAYPEENYMSTTLVSGSIKVKTGQESVLLQPGKAAAVMPDGSTTVSTANLKAVIAWKNGFFWFENADIKTVMRQLARWYNIEVEFRGTMPKATFSGEIERSLTLSQVLQGLGSNELHYTFEHENKLVIQP</sequence>
<keyword evidence="1" id="KW-0472">Membrane</keyword>
<evidence type="ECO:0000259" key="3">
    <source>
        <dbReference type="Pfam" id="PF16344"/>
    </source>
</evidence>
<comment type="caution">
    <text evidence="4">The sequence shown here is derived from an EMBL/GenBank/DDBJ whole genome shotgun (WGS) entry which is preliminary data.</text>
</comment>
<keyword evidence="1" id="KW-1133">Transmembrane helix</keyword>
<accession>A0A848GU74</accession>
<dbReference type="InterPro" id="IPR012373">
    <property type="entry name" value="Ferrdict_sens_TM"/>
</dbReference>